<dbReference type="KEGG" id="dci:103517569"/>
<dbReference type="PANTHER" id="PTHR21530:SF7">
    <property type="entry name" value="TRAB DOMAIN-CONTAINING PROTEIN"/>
    <property type="match status" value="1"/>
</dbReference>
<dbReference type="PANTHER" id="PTHR21530">
    <property type="entry name" value="PHEROMONE SHUTDOWN PROTEIN"/>
    <property type="match status" value="1"/>
</dbReference>
<gene>
    <name evidence="2" type="primary">LOC103517569</name>
</gene>
<dbReference type="AlphaFoldDB" id="A0A1S3DFI8"/>
<dbReference type="CDD" id="cd14726">
    <property type="entry name" value="TraB_PrgY-like"/>
    <property type="match status" value="1"/>
</dbReference>
<keyword evidence="1" id="KW-1185">Reference proteome</keyword>
<name>A0A1S3DFI8_DIACI</name>
<protein>
    <submittedName>
        <fullName evidence="2">TraB domain-containing protein</fullName>
    </submittedName>
</protein>
<dbReference type="STRING" id="121845.A0A1S3DFI8"/>
<accession>A0A1S3DFI8</accession>
<sequence length="235" mass="26711">MKAQDDPAPDPNPWYPDTVSVLRNEHTGAEIYLVGTAHFSRQSQDDVSLVIQRVRPNIVLVELCRSRAAVLSMDEEAIEREAKNISYDKMKATIAENGLVQGLMYLLFLNMSAQLTKKLGMAPGGEFRRALSEVGYTDLGKVFVHERDLHLTWSLQYISQLKTAHNTVVVNEFEIDPGYTDLGKVFVHERDLYLTWSLQYISQLKTVHNTVVVNEFEIDPELLLNYFKAHSSTPI</sequence>
<dbReference type="PaxDb" id="121845-A0A1S3DFI8"/>
<organism evidence="1 2">
    <name type="scientific">Diaphorina citri</name>
    <name type="common">Asian citrus psyllid</name>
    <dbReference type="NCBI Taxonomy" id="121845"/>
    <lineage>
        <taxon>Eukaryota</taxon>
        <taxon>Metazoa</taxon>
        <taxon>Ecdysozoa</taxon>
        <taxon>Arthropoda</taxon>
        <taxon>Hexapoda</taxon>
        <taxon>Insecta</taxon>
        <taxon>Pterygota</taxon>
        <taxon>Neoptera</taxon>
        <taxon>Paraneoptera</taxon>
        <taxon>Hemiptera</taxon>
        <taxon>Sternorrhyncha</taxon>
        <taxon>Psylloidea</taxon>
        <taxon>Psyllidae</taxon>
        <taxon>Diaphorininae</taxon>
        <taxon>Diaphorina</taxon>
    </lineage>
</organism>
<dbReference type="Proteomes" id="UP000079169">
    <property type="component" value="Unplaced"/>
</dbReference>
<evidence type="ECO:0000313" key="2">
    <source>
        <dbReference type="RefSeq" id="XP_008480832.1"/>
    </source>
</evidence>
<evidence type="ECO:0000313" key="1">
    <source>
        <dbReference type="Proteomes" id="UP000079169"/>
    </source>
</evidence>
<reference evidence="2" key="1">
    <citation type="submission" date="2025-08" db="UniProtKB">
        <authorList>
            <consortium name="RefSeq"/>
        </authorList>
    </citation>
    <scope>IDENTIFICATION</scope>
</reference>
<dbReference type="Pfam" id="PF01963">
    <property type="entry name" value="TraB_PrgY_gumN"/>
    <property type="match status" value="1"/>
</dbReference>
<dbReference type="GeneID" id="103517569"/>
<proteinExistence type="predicted"/>
<dbReference type="InterPro" id="IPR002816">
    <property type="entry name" value="TraB/PrgY/GumN_fam"/>
</dbReference>
<dbReference type="InterPro" id="IPR046345">
    <property type="entry name" value="TraB_PrgY-like"/>
</dbReference>
<dbReference type="RefSeq" id="XP_008480832.1">
    <property type="nucleotide sequence ID" value="XM_008482610.1"/>
</dbReference>